<sequence>MRLQNPPPDVSPNYWELLVTYFRSNEFKEELQRLESKEGDAPMTKDNRFEAVLRPERSTYIRGRRAGPKQTKSKAQKWIYGQLEKENEEIRKQNGEANRRLGSLEKEKGEMAS</sequence>
<organism evidence="2 3">
    <name type="scientific">Liquidambar formosana</name>
    <name type="common">Formosan gum</name>
    <dbReference type="NCBI Taxonomy" id="63359"/>
    <lineage>
        <taxon>Eukaryota</taxon>
        <taxon>Viridiplantae</taxon>
        <taxon>Streptophyta</taxon>
        <taxon>Embryophyta</taxon>
        <taxon>Tracheophyta</taxon>
        <taxon>Spermatophyta</taxon>
        <taxon>Magnoliopsida</taxon>
        <taxon>eudicotyledons</taxon>
        <taxon>Gunneridae</taxon>
        <taxon>Pentapetalae</taxon>
        <taxon>Saxifragales</taxon>
        <taxon>Altingiaceae</taxon>
        <taxon>Liquidambar</taxon>
    </lineage>
</organism>
<protein>
    <submittedName>
        <fullName evidence="2">Uncharacterized protein</fullName>
    </submittedName>
</protein>
<keyword evidence="3" id="KW-1185">Reference proteome</keyword>
<reference evidence="2 3" key="1">
    <citation type="journal article" date="2024" name="Plant J.">
        <title>Genome sequences and population genomics reveal climatic adaptation and genomic divergence between two closely related sweetgum species.</title>
        <authorList>
            <person name="Xu W.Q."/>
            <person name="Ren C.Q."/>
            <person name="Zhang X.Y."/>
            <person name="Comes H.P."/>
            <person name="Liu X.H."/>
            <person name="Li Y.G."/>
            <person name="Kettle C.J."/>
            <person name="Jalonen R."/>
            <person name="Gaisberger H."/>
            <person name="Ma Y.Z."/>
            <person name="Qiu Y.X."/>
        </authorList>
    </citation>
    <scope>NUCLEOTIDE SEQUENCE [LARGE SCALE GENOMIC DNA]</scope>
    <source>
        <strain evidence="2">Hangzhou</strain>
    </source>
</reference>
<dbReference type="PANTHER" id="PTHR33499">
    <property type="entry name" value="OS12G0282400 PROTEIN-RELATED"/>
    <property type="match status" value="1"/>
</dbReference>
<evidence type="ECO:0000313" key="3">
    <source>
        <dbReference type="Proteomes" id="UP001415857"/>
    </source>
</evidence>
<dbReference type="AlphaFoldDB" id="A0AAP0S5F9"/>
<dbReference type="Proteomes" id="UP001415857">
    <property type="component" value="Unassembled WGS sequence"/>
</dbReference>
<feature type="region of interest" description="Disordered" evidence="1">
    <location>
        <begin position="87"/>
        <end position="113"/>
    </location>
</feature>
<name>A0AAP0S5F9_LIQFO</name>
<evidence type="ECO:0000313" key="2">
    <source>
        <dbReference type="EMBL" id="KAK9287492.1"/>
    </source>
</evidence>
<dbReference type="EMBL" id="JBBPBK010000004">
    <property type="protein sequence ID" value="KAK9287492.1"/>
    <property type="molecule type" value="Genomic_DNA"/>
</dbReference>
<dbReference type="PANTHER" id="PTHR33499:SF43">
    <property type="entry name" value="TRANSPOSASE, PTTA_EN_SPM, PLANT"/>
    <property type="match status" value="1"/>
</dbReference>
<gene>
    <name evidence="2" type="ORF">L1049_015913</name>
</gene>
<accession>A0AAP0S5F9</accession>
<evidence type="ECO:0000256" key="1">
    <source>
        <dbReference type="SAM" id="MobiDB-lite"/>
    </source>
</evidence>
<comment type="caution">
    <text evidence="2">The sequence shown here is derived from an EMBL/GenBank/DDBJ whole genome shotgun (WGS) entry which is preliminary data.</text>
</comment>
<proteinExistence type="predicted"/>